<dbReference type="EMBL" id="CP003345">
    <property type="protein sequence ID" value="AFM03043.1"/>
    <property type="molecule type" value="Genomic_DNA"/>
</dbReference>
<feature type="transmembrane region" description="Helical" evidence="4">
    <location>
        <begin position="6"/>
        <end position="23"/>
    </location>
</feature>
<dbReference type="PANTHER" id="PTHR43630">
    <property type="entry name" value="POLY-BETA-1,6-N-ACETYL-D-GLUCOSAMINE SYNTHASE"/>
    <property type="match status" value="1"/>
</dbReference>
<protein>
    <submittedName>
        <fullName evidence="6">Glycosyl transferase</fullName>
    </submittedName>
</protein>
<evidence type="ECO:0000313" key="7">
    <source>
        <dbReference type="Proteomes" id="UP000006054"/>
    </source>
</evidence>
<feature type="domain" description="Glycosyltransferase 2-like" evidence="5">
    <location>
        <begin position="42"/>
        <end position="149"/>
    </location>
</feature>
<sequence>MLYLTIIILWLYVLTLFTLIYGWHNKPTFIPKQASKNKIRFSILIPVRNEAQNIATLLNDLSLQNLDKSNFEVLVLDDNSDDETAQIVKDLIAKMPYSLQLISVPAADSAHKKRAITLGVSRAKFEYIITTDGDCRVKKSWLSTFSNFIFHKEKTDKKALFVAGAVRLNHKRDFFAALQAAEFATLIGCGGAALNLGFPFTCNGANMAYSKKLFEKMGGYENKSDRNNEINNGYQISSGDDEFLLHKFYKNYPKNIFFLKSDKAIVETEAAQSWKQFYNQRKRWASKWNQHKKISHAAISIFVFLIQVFTLLMFIFISSDALNDNSFLINSELKKYLYLTFFIKMSIEFLFLSSILFFLKQLKAILTLPFWWFFYSFYAIFFGLVAQKKGYQWKGRKTK</sequence>
<dbReference type="Pfam" id="PF00535">
    <property type="entry name" value="Glycos_transf_2"/>
    <property type="match status" value="1"/>
</dbReference>
<keyword evidence="7" id="KW-1185">Reference proteome</keyword>
<dbReference type="PATRIC" id="fig|880071.3.peg.544"/>
<evidence type="ECO:0000256" key="3">
    <source>
        <dbReference type="ARBA" id="ARBA00022679"/>
    </source>
</evidence>
<keyword evidence="4" id="KW-1133">Transmembrane helix</keyword>
<dbReference type="PANTHER" id="PTHR43630:SF1">
    <property type="entry name" value="POLY-BETA-1,6-N-ACETYL-D-GLUCOSAMINE SYNTHASE"/>
    <property type="match status" value="1"/>
</dbReference>
<dbReference type="InterPro" id="IPR001173">
    <property type="entry name" value="Glyco_trans_2-like"/>
</dbReference>
<evidence type="ECO:0000256" key="4">
    <source>
        <dbReference type="SAM" id="Phobius"/>
    </source>
</evidence>
<evidence type="ECO:0000313" key="6">
    <source>
        <dbReference type="EMBL" id="AFM03043.1"/>
    </source>
</evidence>
<dbReference type="Proteomes" id="UP000006054">
    <property type="component" value="Chromosome"/>
</dbReference>
<comment type="similarity">
    <text evidence="1">Belongs to the glycosyltransferase 2 family.</text>
</comment>
<dbReference type="Gene3D" id="3.90.550.10">
    <property type="entry name" value="Spore Coat Polysaccharide Biosynthesis Protein SpsA, Chain A"/>
    <property type="match status" value="1"/>
</dbReference>
<keyword evidence="4" id="KW-0812">Transmembrane</keyword>
<dbReference type="InterPro" id="IPR029044">
    <property type="entry name" value="Nucleotide-diphossugar_trans"/>
</dbReference>
<evidence type="ECO:0000256" key="2">
    <source>
        <dbReference type="ARBA" id="ARBA00022676"/>
    </source>
</evidence>
<keyword evidence="2" id="KW-0328">Glycosyltransferase</keyword>
<gene>
    <name evidence="6" type="ordered locus">Fleli_0577</name>
</gene>
<proteinExistence type="inferred from homology"/>
<dbReference type="eggNOG" id="COG1215">
    <property type="taxonomic scope" value="Bacteria"/>
</dbReference>
<dbReference type="GO" id="GO:0016757">
    <property type="term" value="F:glycosyltransferase activity"/>
    <property type="evidence" value="ECO:0007669"/>
    <property type="project" value="UniProtKB-KW"/>
</dbReference>
<dbReference type="AlphaFoldDB" id="I4AGF8"/>
<evidence type="ECO:0000259" key="5">
    <source>
        <dbReference type="Pfam" id="PF00535"/>
    </source>
</evidence>
<feature type="transmembrane region" description="Helical" evidence="4">
    <location>
        <begin position="366"/>
        <end position="386"/>
    </location>
</feature>
<organism evidence="6 7">
    <name type="scientific">Bernardetia litoralis (strain ATCC 23117 / DSM 6794 / NBRC 15988 / NCIMB 1366 / Fx l1 / Sio-4)</name>
    <name type="common">Flexibacter litoralis</name>
    <dbReference type="NCBI Taxonomy" id="880071"/>
    <lineage>
        <taxon>Bacteria</taxon>
        <taxon>Pseudomonadati</taxon>
        <taxon>Bacteroidota</taxon>
        <taxon>Cytophagia</taxon>
        <taxon>Cytophagales</taxon>
        <taxon>Bernardetiaceae</taxon>
        <taxon>Bernardetia</taxon>
    </lineage>
</organism>
<keyword evidence="4" id="KW-0472">Membrane</keyword>
<accession>I4AGF8</accession>
<feature type="transmembrane region" description="Helical" evidence="4">
    <location>
        <begin position="337"/>
        <end position="359"/>
    </location>
</feature>
<reference evidence="7" key="1">
    <citation type="submission" date="2012-06" db="EMBL/GenBank/DDBJ databases">
        <title>The complete genome of Flexibacter litoralis DSM 6794.</title>
        <authorList>
            <person name="Lucas S."/>
            <person name="Copeland A."/>
            <person name="Lapidus A."/>
            <person name="Glavina del Rio T."/>
            <person name="Dalin E."/>
            <person name="Tice H."/>
            <person name="Bruce D."/>
            <person name="Goodwin L."/>
            <person name="Pitluck S."/>
            <person name="Peters L."/>
            <person name="Ovchinnikova G."/>
            <person name="Lu M."/>
            <person name="Kyrpides N."/>
            <person name="Mavromatis K."/>
            <person name="Ivanova N."/>
            <person name="Brettin T."/>
            <person name="Detter J.C."/>
            <person name="Han C."/>
            <person name="Larimer F."/>
            <person name="Land M."/>
            <person name="Hauser L."/>
            <person name="Markowitz V."/>
            <person name="Cheng J.-F."/>
            <person name="Hugenholtz P."/>
            <person name="Woyke T."/>
            <person name="Wu D."/>
            <person name="Spring S."/>
            <person name="Lang E."/>
            <person name="Kopitz M."/>
            <person name="Brambilla E."/>
            <person name="Klenk H.-P."/>
            <person name="Eisen J.A."/>
        </authorList>
    </citation>
    <scope>NUCLEOTIDE SEQUENCE [LARGE SCALE GENOMIC DNA]</scope>
    <source>
        <strain evidence="7">ATCC 23117 / DSM 6794 / NBRC 15988 / NCIMB 1366 / Sio-4</strain>
    </source>
</reference>
<keyword evidence="3 6" id="KW-0808">Transferase</keyword>
<name>I4AGF8_BERLS</name>
<dbReference type="KEGG" id="fli:Fleli_0577"/>
<dbReference type="HOGENOM" id="CLU_055604_1_0_10"/>
<feature type="transmembrane region" description="Helical" evidence="4">
    <location>
        <begin position="297"/>
        <end position="317"/>
    </location>
</feature>
<dbReference type="SUPFAM" id="SSF53448">
    <property type="entry name" value="Nucleotide-diphospho-sugar transferases"/>
    <property type="match status" value="1"/>
</dbReference>
<dbReference type="STRING" id="880071.Fleli_0577"/>
<evidence type="ECO:0000256" key="1">
    <source>
        <dbReference type="ARBA" id="ARBA00006739"/>
    </source>
</evidence>